<dbReference type="InterPro" id="IPR036249">
    <property type="entry name" value="Thioredoxin-like_sf"/>
</dbReference>
<dbReference type="Gene3D" id="3.40.30.10">
    <property type="entry name" value="Glutaredoxin"/>
    <property type="match status" value="1"/>
</dbReference>
<dbReference type="EMBL" id="JAANBB010000602">
    <property type="protein sequence ID" value="KAF7538317.1"/>
    <property type="molecule type" value="Genomic_DNA"/>
</dbReference>
<comment type="caution">
    <text evidence="2">The sequence shown here is derived from an EMBL/GenBank/DDBJ whole genome shotgun (WGS) entry which is preliminary data.</text>
</comment>
<dbReference type="Pfam" id="PF13911">
    <property type="entry name" value="AhpC-TSA_2"/>
    <property type="match status" value="1"/>
</dbReference>
<dbReference type="CDD" id="cd02970">
    <property type="entry name" value="PRX_like2"/>
    <property type="match status" value="1"/>
</dbReference>
<dbReference type="PANTHER" id="PTHR42336">
    <property type="entry name" value="THIOREDOXIN DOMAIN-CONTAINING PROTEIN-RELATED"/>
    <property type="match status" value="1"/>
</dbReference>
<name>A0A9P5L2W5_9HYPO</name>
<keyword evidence="3" id="KW-1185">Reference proteome</keyword>
<evidence type="ECO:0000313" key="2">
    <source>
        <dbReference type="EMBL" id="KAF7538317.1"/>
    </source>
</evidence>
<evidence type="ECO:0000313" key="3">
    <source>
        <dbReference type="Proteomes" id="UP000722485"/>
    </source>
</evidence>
<reference evidence="2" key="1">
    <citation type="submission" date="2020-03" db="EMBL/GenBank/DDBJ databases">
        <title>Draft Genome Sequence of Cylindrodendrum hubeiense.</title>
        <authorList>
            <person name="Buettner E."/>
            <person name="Kellner H."/>
        </authorList>
    </citation>
    <scope>NUCLEOTIDE SEQUENCE</scope>
    <source>
        <strain evidence="2">IHI 201604</strain>
    </source>
</reference>
<proteinExistence type="predicted"/>
<organism evidence="2 3">
    <name type="scientific">Cylindrodendrum hubeiense</name>
    <dbReference type="NCBI Taxonomy" id="595255"/>
    <lineage>
        <taxon>Eukaryota</taxon>
        <taxon>Fungi</taxon>
        <taxon>Dikarya</taxon>
        <taxon>Ascomycota</taxon>
        <taxon>Pezizomycotina</taxon>
        <taxon>Sordariomycetes</taxon>
        <taxon>Hypocreomycetidae</taxon>
        <taxon>Hypocreales</taxon>
        <taxon>Nectriaceae</taxon>
        <taxon>Cylindrodendrum</taxon>
    </lineage>
</organism>
<protein>
    <recommendedName>
        <fullName evidence="4">Thioredoxin domain-containing protein</fullName>
    </recommendedName>
</protein>
<dbReference type="Proteomes" id="UP000722485">
    <property type="component" value="Unassembled WGS sequence"/>
</dbReference>
<gene>
    <name evidence="2" type="ORF">G7Z17_g12667</name>
</gene>
<dbReference type="InterPro" id="IPR032801">
    <property type="entry name" value="PXL2A/B/C"/>
</dbReference>
<dbReference type="OrthoDB" id="40334at2759"/>
<accession>A0A9P5L2W5</accession>
<evidence type="ECO:0008006" key="4">
    <source>
        <dbReference type="Google" id="ProtNLM"/>
    </source>
</evidence>
<dbReference type="PANTHER" id="PTHR42336:SF1">
    <property type="entry name" value="ALKYL HYDROPEROXIDE REDUCTASE SUBUNIT C_ THIOL SPECIFIC ANTIOXIDANT DOMAIN-CONTAINING PROTEIN"/>
    <property type="match status" value="1"/>
</dbReference>
<dbReference type="AlphaFoldDB" id="A0A9P5L2W5"/>
<dbReference type="SUPFAM" id="SSF52833">
    <property type="entry name" value="Thioredoxin-like"/>
    <property type="match status" value="1"/>
</dbReference>
<evidence type="ECO:0000256" key="1">
    <source>
        <dbReference type="SAM" id="MobiDB-lite"/>
    </source>
</evidence>
<feature type="region of interest" description="Disordered" evidence="1">
    <location>
        <begin position="1"/>
        <end position="23"/>
    </location>
</feature>
<sequence>MSQEDDSNNTTTKPASTGGFFQGFETWKSPEPKDVAPALKIGFFAPTTPQLPLPDGRPTIVVFLRHAGCPFAEKTFKTLAAVSDKHKDVHCIAVSHSSAAATDAWLPQIGGSWFVDVIVDEERDLYAQWGLGITTTWHVANPATLWSALRLAKDENIWNRNTTSGSRWQMSGAFAVDQGGMIRWVHVARTADDLPDFKAAIESLNAEPLSP</sequence>